<dbReference type="InterPro" id="IPR012340">
    <property type="entry name" value="NA-bd_OB-fold"/>
</dbReference>
<evidence type="ECO:0000259" key="2">
    <source>
        <dbReference type="PROSITE" id="PS51857"/>
    </source>
</evidence>
<dbReference type="PROSITE" id="PS51857">
    <property type="entry name" value="CSD_2"/>
    <property type="match status" value="1"/>
</dbReference>
<dbReference type="InterPro" id="IPR002059">
    <property type="entry name" value="CSP_DNA-bd"/>
</dbReference>
<dbReference type="EMBL" id="QVMU01000001">
    <property type="protein sequence ID" value="RJX75565.1"/>
    <property type="molecule type" value="Genomic_DNA"/>
</dbReference>
<accession>A0A3A6QS28</accession>
<dbReference type="Proteomes" id="UP000273252">
    <property type="component" value="Unassembled WGS sequence"/>
</dbReference>
<dbReference type="RefSeq" id="WP_120029321.1">
    <property type="nucleotide sequence ID" value="NZ_QVMU01000001.1"/>
</dbReference>
<feature type="domain" description="CSD" evidence="2">
    <location>
        <begin position="1"/>
        <end position="65"/>
    </location>
</feature>
<dbReference type="AlphaFoldDB" id="A0A3A6QS28"/>
<gene>
    <name evidence="3" type="ORF">DZ860_02500</name>
</gene>
<proteinExistence type="predicted"/>
<keyword evidence="1" id="KW-0812">Transmembrane</keyword>
<protein>
    <submittedName>
        <fullName evidence="3">Cold shock domain-containing protein</fullName>
    </submittedName>
</protein>
<name>A0A3A6QS28_9VIBR</name>
<dbReference type="OrthoDB" id="7061041at2"/>
<evidence type="ECO:0000313" key="3">
    <source>
        <dbReference type="EMBL" id="RJX75565.1"/>
    </source>
</evidence>
<dbReference type="GO" id="GO:0003676">
    <property type="term" value="F:nucleic acid binding"/>
    <property type="evidence" value="ECO:0007669"/>
    <property type="project" value="InterPro"/>
</dbReference>
<evidence type="ECO:0000313" key="4">
    <source>
        <dbReference type="Proteomes" id="UP000273252"/>
    </source>
</evidence>
<keyword evidence="4" id="KW-1185">Reference proteome</keyword>
<keyword evidence="1" id="KW-0472">Membrane</keyword>
<keyword evidence="1" id="KW-1133">Transmembrane helix</keyword>
<reference evidence="3 4" key="1">
    <citation type="submission" date="2018-08" db="EMBL/GenBank/DDBJ databases">
        <title>Vibrio isolated from the Eastern China Marginal Seas.</title>
        <authorList>
            <person name="Li Y."/>
        </authorList>
    </citation>
    <scope>NUCLEOTIDE SEQUENCE [LARGE SCALE GENOMIC DNA]</scope>
    <source>
        <strain evidence="3 4">BEI233</strain>
    </source>
</reference>
<feature type="transmembrane region" description="Helical" evidence="1">
    <location>
        <begin position="198"/>
        <end position="216"/>
    </location>
</feature>
<dbReference type="Gene3D" id="2.40.50.140">
    <property type="entry name" value="Nucleic acid-binding proteins"/>
    <property type="match status" value="1"/>
</dbReference>
<evidence type="ECO:0000256" key="1">
    <source>
        <dbReference type="SAM" id="Phobius"/>
    </source>
</evidence>
<sequence length="217" mass="24616">MPVGQVKSFSAQKGYGFITDDNDSYFFHVSDLPKNMSANQVKRGMTFNFDDVPSPKGMQAKKLVKVEQITALHPCSGHIVRRERTPRYGDVHFRVPVDSPFYRDPQQCRDALIDGAKRIGCNAVLGLKVDRNTWSRGNYKYTMHSASADLCLVVESQPCDKHEQQALTMQLENQATQLKSAAEQLAKEYQSKRFWQKFPWGLVVFAAVAALFFAIYL</sequence>
<dbReference type="SUPFAM" id="SSF50249">
    <property type="entry name" value="Nucleic acid-binding proteins"/>
    <property type="match status" value="1"/>
</dbReference>
<comment type="caution">
    <text evidence="3">The sequence shown here is derived from an EMBL/GenBank/DDBJ whole genome shotgun (WGS) entry which is preliminary data.</text>
</comment>
<organism evidence="3 4">
    <name type="scientific">Vibrio sinensis</name>
    <dbReference type="NCBI Taxonomy" id="2302434"/>
    <lineage>
        <taxon>Bacteria</taxon>
        <taxon>Pseudomonadati</taxon>
        <taxon>Pseudomonadota</taxon>
        <taxon>Gammaproteobacteria</taxon>
        <taxon>Vibrionales</taxon>
        <taxon>Vibrionaceae</taxon>
        <taxon>Vibrio</taxon>
    </lineage>
</organism>
<dbReference type="Pfam" id="PF00313">
    <property type="entry name" value="CSD"/>
    <property type="match status" value="1"/>
</dbReference>